<evidence type="ECO:0000256" key="1">
    <source>
        <dbReference type="ARBA" id="ARBA00004609"/>
    </source>
</evidence>
<comment type="subcellular location">
    <subcellularLocation>
        <location evidence="1">Cell membrane</location>
        <topology evidence="1">Lipid-anchor</topology>
        <topology evidence="1">GPI-anchor</topology>
    </subcellularLocation>
</comment>
<dbReference type="CDD" id="cd21176">
    <property type="entry name" value="LPMO_auxiliary-like"/>
    <property type="match status" value="1"/>
</dbReference>
<dbReference type="AlphaFoldDB" id="A0AA38R4M3"/>
<keyword evidence="2" id="KW-1003">Cell membrane</keyword>
<evidence type="ECO:0000256" key="6">
    <source>
        <dbReference type="ARBA" id="ARBA00023180"/>
    </source>
</evidence>
<keyword evidence="4" id="KW-0732">Signal</keyword>
<reference evidence="11" key="1">
    <citation type="submission" date="2022-07" db="EMBL/GenBank/DDBJ databases">
        <title>Fungi with potential for degradation of polypropylene.</title>
        <authorList>
            <person name="Gostincar C."/>
        </authorList>
    </citation>
    <scope>NUCLEOTIDE SEQUENCE</scope>
    <source>
        <strain evidence="11">EXF-13308</strain>
    </source>
</reference>
<dbReference type="GO" id="GO:0098552">
    <property type="term" value="C:side of membrane"/>
    <property type="evidence" value="ECO:0007669"/>
    <property type="project" value="UniProtKB-KW"/>
</dbReference>
<dbReference type="Pfam" id="PF20238">
    <property type="entry name" value="BIM1-like_dom"/>
    <property type="match status" value="1"/>
</dbReference>
<dbReference type="PANTHER" id="PTHR34992">
    <property type="entry name" value="HYPHAL ANASTAMOSIS-7 PROTEIN"/>
    <property type="match status" value="1"/>
</dbReference>
<dbReference type="InterPro" id="IPR046530">
    <property type="entry name" value="BIM1-like_dom"/>
</dbReference>
<keyword evidence="7" id="KW-0449">Lipoprotein</keyword>
<organism evidence="11 12">
    <name type="scientific">Pleurostoma richardsiae</name>
    <dbReference type="NCBI Taxonomy" id="41990"/>
    <lineage>
        <taxon>Eukaryota</taxon>
        <taxon>Fungi</taxon>
        <taxon>Dikarya</taxon>
        <taxon>Ascomycota</taxon>
        <taxon>Pezizomycotina</taxon>
        <taxon>Sordariomycetes</taxon>
        <taxon>Sordariomycetidae</taxon>
        <taxon>Calosphaeriales</taxon>
        <taxon>Pleurostomataceae</taxon>
        <taxon>Pleurostoma</taxon>
    </lineage>
</organism>
<evidence type="ECO:0000256" key="7">
    <source>
        <dbReference type="ARBA" id="ARBA00023288"/>
    </source>
</evidence>
<proteinExistence type="predicted"/>
<dbReference type="InterPro" id="IPR046936">
    <property type="entry name" value="BIM1-like"/>
</dbReference>
<evidence type="ECO:0000256" key="3">
    <source>
        <dbReference type="ARBA" id="ARBA00022622"/>
    </source>
</evidence>
<sequence>MGPAAFLWPSDRVWSAALDNTAPCGSVAQVTNRTDFPLTGGYVALVDQEEAYDVQISISYSEEPSSNSDFSVMVSSQSLQDLYMGHTCVSVPNAPSSVTAGTNATLQVQYISQWDTSSNQTFYACADITYISAADFTANEWCFNATEQPAATTTSTTSAATSTAASSGGSSGDSSSTSGGSSGISKGAIAGAVVGSVCGAALLAAAGLALYRLGARRQRLAMMRADAHNADWNGPGKVSASDNSVRLQDLNK</sequence>
<dbReference type="GO" id="GO:0005886">
    <property type="term" value="C:plasma membrane"/>
    <property type="evidence" value="ECO:0007669"/>
    <property type="project" value="UniProtKB-SubCell"/>
</dbReference>
<feature type="region of interest" description="Disordered" evidence="8">
    <location>
        <begin position="152"/>
        <end position="180"/>
    </location>
</feature>
<evidence type="ECO:0000313" key="12">
    <source>
        <dbReference type="Proteomes" id="UP001174694"/>
    </source>
</evidence>
<comment type="caution">
    <text evidence="11">The sequence shown here is derived from an EMBL/GenBank/DDBJ whole genome shotgun (WGS) entry which is preliminary data.</text>
</comment>
<evidence type="ECO:0000256" key="9">
    <source>
        <dbReference type="SAM" id="Phobius"/>
    </source>
</evidence>
<accession>A0AA38R4M3</accession>
<feature type="region of interest" description="Disordered" evidence="8">
    <location>
        <begin position="231"/>
        <end position="252"/>
    </location>
</feature>
<keyword evidence="6" id="KW-0325">Glycoprotein</keyword>
<gene>
    <name evidence="11" type="ORF">NKR23_g9301</name>
</gene>
<evidence type="ECO:0000256" key="5">
    <source>
        <dbReference type="ARBA" id="ARBA00023136"/>
    </source>
</evidence>
<dbReference type="Proteomes" id="UP001174694">
    <property type="component" value="Unassembled WGS sequence"/>
</dbReference>
<protein>
    <submittedName>
        <fullName evidence="11">Cytokine inducing-glycoprotein</fullName>
    </submittedName>
</protein>
<keyword evidence="5 9" id="KW-0472">Membrane</keyword>
<evidence type="ECO:0000256" key="8">
    <source>
        <dbReference type="SAM" id="MobiDB-lite"/>
    </source>
</evidence>
<evidence type="ECO:0000256" key="2">
    <source>
        <dbReference type="ARBA" id="ARBA00022475"/>
    </source>
</evidence>
<keyword evidence="9" id="KW-1133">Transmembrane helix</keyword>
<dbReference type="EMBL" id="JANBVO010000036">
    <property type="protein sequence ID" value="KAJ9137038.1"/>
    <property type="molecule type" value="Genomic_DNA"/>
</dbReference>
<keyword evidence="3" id="KW-0336">GPI-anchor</keyword>
<feature type="domain" description="Copper acquisition factor BIM1-like" evidence="10">
    <location>
        <begin position="1"/>
        <end position="147"/>
    </location>
</feature>
<evidence type="ECO:0000313" key="11">
    <source>
        <dbReference type="EMBL" id="KAJ9137038.1"/>
    </source>
</evidence>
<evidence type="ECO:0000259" key="10">
    <source>
        <dbReference type="Pfam" id="PF20238"/>
    </source>
</evidence>
<evidence type="ECO:0000256" key="4">
    <source>
        <dbReference type="ARBA" id="ARBA00022729"/>
    </source>
</evidence>
<name>A0AA38R4M3_9PEZI</name>
<keyword evidence="9" id="KW-0812">Transmembrane</keyword>
<dbReference type="PANTHER" id="PTHR34992:SF5">
    <property type="entry name" value="ANCHORED PROTEIN, PUTATIVE (AFU_ORTHOLOGUE AFUA_6G02800)-RELATED"/>
    <property type="match status" value="1"/>
</dbReference>
<feature type="transmembrane region" description="Helical" evidence="9">
    <location>
        <begin position="188"/>
        <end position="214"/>
    </location>
</feature>
<keyword evidence="12" id="KW-1185">Reference proteome</keyword>